<reference evidence="5" key="1">
    <citation type="submission" date="2015-02" db="EMBL/GenBank/DDBJ databases">
        <title>A transcriptome of Wollemia nobilis - a relic of Gondwana.</title>
        <authorList>
            <person name="Chia J.Y."/>
            <person name="Leong Y.S."/>
            <person name="Abdul Karim S."/>
            <person name="Wan Azmi N."/>
            <person name="Hercus R."/>
            <person name="Croft L."/>
        </authorList>
    </citation>
    <scope>NUCLEOTIDE SEQUENCE</scope>
    <source>
        <strain evidence="5">MaeBrown</strain>
        <tissue evidence="5">Leaf</tissue>
    </source>
</reference>
<accession>A0A0C9S329</accession>
<protein>
    <submittedName>
        <fullName evidence="5">TSA: Wollemia nobilis Ref_Wollemi_Transcript_15827_1467 transcribed RNA sequence</fullName>
    </submittedName>
</protein>
<dbReference type="GO" id="GO:0004518">
    <property type="term" value="F:nuclease activity"/>
    <property type="evidence" value="ECO:0007669"/>
    <property type="project" value="UniProtKB-KW"/>
</dbReference>
<dbReference type="InterPro" id="IPR036104">
    <property type="entry name" value="BFN_sf"/>
</dbReference>
<feature type="domain" description="BFN" evidence="4">
    <location>
        <begin position="142"/>
        <end position="275"/>
    </location>
</feature>
<dbReference type="Pfam" id="PF02577">
    <property type="entry name" value="BFN_dom"/>
    <property type="match status" value="1"/>
</dbReference>
<evidence type="ECO:0000313" key="5">
    <source>
        <dbReference type="EMBL" id="JAG86352.1"/>
    </source>
</evidence>
<dbReference type="GO" id="GO:0005634">
    <property type="term" value="C:nucleus"/>
    <property type="evidence" value="ECO:0007669"/>
    <property type="project" value="TreeGrafter"/>
</dbReference>
<dbReference type="PANTHER" id="PTHR15160:SF1">
    <property type="entry name" value="VON HIPPEL-LINDAU DISEASE TUMOR SUPPRESSOR"/>
    <property type="match status" value="1"/>
</dbReference>
<dbReference type="EMBL" id="GCHU01015738">
    <property type="protein sequence ID" value="JAG86352.1"/>
    <property type="molecule type" value="Transcribed_RNA"/>
</dbReference>
<organism evidence="5">
    <name type="scientific">Wollemia nobilis</name>
    <dbReference type="NCBI Taxonomy" id="56998"/>
    <lineage>
        <taxon>Eukaryota</taxon>
        <taxon>Viridiplantae</taxon>
        <taxon>Streptophyta</taxon>
        <taxon>Embryophyta</taxon>
        <taxon>Tracheophyta</taxon>
        <taxon>Spermatophyta</taxon>
        <taxon>Pinopsida</taxon>
        <taxon>Pinidae</taxon>
        <taxon>Conifers II</taxon>
        <taxon>Araucariales</taxon>
        <taxon>Araucariaceae</taxon>
        <taxon>Wollemia</taxon>
    </lineage>
</organism>
<comment type="function">
    <text evidence="3">Bifunctional nuclease with both RNase and DNase activities. Involved in basal defense response. Participates in abscisic acid-derived callose deposition following infection by a necrotrophic pathogen.</text>
</comment>
<proteinExistence type="inferred from homology"/>
<sequence length="348" mass="39277">MNPLPGCVQSLCHHGKIPSSAIHQAALIPSTVPAKNSQVLRSSLFEGRDSRKRCQVQSSHSQRQKQRQLVLCRSSSDNNGGVPSHQWDEHDADYLEAFVLDSELLKHERLREQGFSGVENILHLSDVLISPLNESKDSEADHISAIEYGLLRRFRDPTIFLKICSDSNLLLPIIVGEFAIEKLLDAYHGNERGGRPDQFQLMRNLVGTLGYEVRMVRITERVVSTYYARIFFGKPGEKAMLSVDSRPSDAINLAKRCKVPIYVNKAVVASDAIKLVYRTAQTSGKWKRSTKNSNYDISLDSATEGPDPIAEELNLVRNMLIAVVEERYKDAALWRDKLNKLRMSKQEF</sequence>
<dbReference type="AlphaFoldDB" id="A0A0C9S329"/>
<dbReference type="GO" id="GO:0030891">
    <property type="term" value="C:VCB complex"/>
    <property type="evidence" value="ECO:0007669"/>
    <property type="project" value="TreeGrafter"/>
</dbReference>
<keyword evidence="2" id="KW-0540">Nuclease</keyword>
<dbReference type="Gene3D" id="3.10.690.10">
    <property type="entry name" value="Bifunctional nuclease domain"/>
    <property type="match status" value="1"/>
</dbReference>
<keyword evidence="2" id="KW-0378">Hydrolase</keyword>
<name>A0A0C9S329_9CONI</name>
<evidence type="ECO:0000256" key="2">
    <source>
        <dbReference type="ARBA" id="ARBA00022722"/>
    </source>
</evidence>
<dbReference type="PROSITE" id="PS51658">
    <property type="entry name" value="BFN"/>
    <property type="match status" value="1"/>
</dbReference>
<evidence type="ECO:0000259" key="4">
    <source>
        <dbReference type="PROSITE" id="PS51658"/>
    </source>
</evidence>
<comment type="similarity">
    <text evidence="1">Belongs to the bifunctional nuclease family.</text>
</comment>
<dbReference type="InterPro" id="IPR003729">
    <property type="entry name" value="Bi_nuclease_dom"/>
</dbReference>
<dbReference type="GO" id="GO:0016567">
    <property type="term" value="P:protein ubiquitination"/>
    <property type="evidence" value="ECO:0007669"/>
    <property type="project" value="TreeGrafter"/>
</dbReference>
<dbReference type="PANTHER" id="PTHR15160">
    <property type="entry name" value="VON HIPPEL-LINDAU PROTEIN"/>
    <property type="match status" value="1"/>
</dbReference>
<evidence type="ECO:0000256" key="1">
    <source>
        <dbReference type="ARBA" id="ARBA00009095"/>
    </source>
</evidence>
<evidence type="ECO:0000256" key="3">
    <source>
        <dbReference type="ARBA" id="ARBA00025428"/>
    </source>
</evidence>
<dbReference type="SUPFAM" id="SSF103256">
    <property type="entry name" value="Hypothetical protein TM0160"/>
    <property type="match status" value="1"/>
</dbReference>